<evidence type="ECO:0000259" key="12">
    <source>
        <dbReference type="PROSITE" id="PS50112"/>
    </source>
</evidence>
<dbReference type="NCBIfam" id="TIGR00229">
    <property type="entry name" value="sensory_box"/>
    <property type="match status" value="2"/>
</dbReference>
<dbReference type="InterPro" id="IPR035965">
    <property type="entry name" value="PAS-like_dom_sf"/>
</dbReference>
<evidence type="ECO:0000256" key="4">
    <source>
        <dbReference type="ARBA" id="ARBA00022679"/>
    </source>
</evidence>
<dbReference type="InterPro" id="IPR036097">
    <property type="entry name" value="HisK_dim/P_sf"/>
</dbReference>
<keyword evidence="15" id="KW-1185">Reference proteome</keyword>
<dbReference type="InterPro" id="IPR005467">
    <property type="entry name" value="His_kinase_dom"/>
</dbReference>
<dbReference type="CDD" id="cd17546">
    <property type="entry name" value="REC_hyHK_CKI1_RcsC-like"/>
    <property type="match status" value="1"/>
</dbReference>
<dbReference type="InterPro" id="IPR000700">
    <property type="entry name" value="PAS-assoc_C"/>
</dbReference>
<dbReference type="PROSITE" id="PS50110">
    <property type="entry name" value="RESPONSE_REGULATORY"/>
    <property type="match status" value="1"/>
</dbReference>
<evidence type="ECO:0000259" key="10">
    <source>
        <dbReference type="PROSITE" id="PS50109"/>
    </source>
</evidence>
<keyword evidence="3 9" id="KW-0597">Phosphoprotein</keyword>
<dbReference type="Gene3D" id="3.40.50.2300">
    <property type="match status" value="1"/>
</dbReference>
<accession>A0ABW9XKS0</accession>
<keyword evidence="4" id="KW-0808">Transferase</keyword>
<dbReference type="SUPFAM" id="SSF55785">
    <property type="entry name" value="PYP-like sensor domain (PAS domain)"/>
    <property type="match status" value="2"/>
</dbReference>
<dbReference type="Gene3D" id="3.30.565.10">
    <property type="entry name" value="Histidine kinase-like ATPase, C-terminal domain"/>
    <property type="match status" value="1"/>
</dbReference>
<evidence type="ECO:0000256" key="9">
    <source>
        <dbReference type="PROSITE-ProRule" id="PRU00169"/>
    </source>
</evidence>
<evidence type="ECO:0000256" key="7">
    <source>
        <dbReference type="ARBA" id="ARBA00022840"/>
    </source>
</evidence>
<organism evidence="14 15">
    <name type="scientific">Paenibacillus glycinis</name>
    <dbReference type="NCBI Taxonomy" id="2697035"/>
    <lineage>
        <taxon>Bacteria</taxon>
        <taxon>Bacillati</taxon>
        <taxon>Bacillota</taxon>
        <taxon>Bacilli</taxon>
        <taxon>Bacillales</taxon>
        <taxon>Paenibacillaceae</taxon>
        <taxon>Paenibacillus</taxon>
    </lineage>
</organism>
<evidence type="ECO:0000256" key="6">
    <source>
        <dbReference type="ARBA" id="ARBA00022777"/>
    </source>
</evidence>
<dbReference type="RefSeq" id="WP_161741627.1">
    <property type="nucleotide sequence ID" value="NZ_JAAAMV010000002.1"/>
</dbReference>
<evidence type="ECO:0000256" key="5">
    <source>
        <dbReference type="ARBA" id="ARBA00022741"/>
    </source>
</evidence>
<dbReference type="Pfam" id="PF13426">
    <property type="entry name" value="PAS_9"/>
    <property type="match status" value="2"/>
</dbReference>
<dbReference type="Gene3D" id="3.30.450.20">
    <property type="entry name" value="PAS domain"/>
    <property type="match status" value="2"/>
</dbReference>
<dbReference type="Pfam" id="PF02518">
    <property type="entry name" value="HATPase_c"/>
    <property type="match status" value="1"/>
</dbReference>
<sequence>MQDLEIVGQQSVFEHVFKHAPIGIALVSIEGDWISANPAVCKIFDCTHEELLSRPATDFVYSDDPAINARVLQELFDGASHTFEVEKHFMHRNGDSIWTSLHVSLVREEETGLPLYYISQVLDITATKATELKLQESIERYTSLKKYNHDAIVSFGLDGTVINGNVMAESLTGYKIPELIGTDIAKLIGELNVRNVLTTHGDYTSVENDINLIRHKDGHRVEVLATVAPIIIRGKNVGFYLIAKDMTEQKRLIIEKEAAEKTNRAKSDFLAMMSHEIRTPMNGVIGMTDLILQTPLDAEQQEYVQIIKKSGTTLLAIINDILDFSKIESGKSELVEEPFSVRTTLSDALNVILPKTLEKNLALTTSIAQDVPQIVMGDVTKVRQVLMNLMGNAIKFTPNGAVSIVVQRDPSSEADKVKLRFSIRDTGLGVAADKVVHLFDPFYQADYFMTREFEGTGLGLAICKKLVALMDGDIWHEHNGDQPGSTFVFTGTFRQLELPAVASAESEEVQAADPLRIMIAEDNEVNQTVLKKMVEKLGYNSTVVVNGAEAIEAVERSPYDIIFMDVQMPLVDGVEAARVIKEKMSAEKIPFIVAVTAHALKGDRERYLAAGMDEYISKPIQMDAVSSAIEQCLAIKRRS</sequence>
<dbReference type="InterPro" id="IPR003594">
    <property type="entry name" value="HATPase_dom"/>
</dbReference>
<evidence type="ECO:0000313" key="15">
    <source>
        <dbReference type="Proteomes" id="UP000665561"/>
    </source>
</evidence>
<evidence type="ECO:0000256" key="3">
    <source>
        <dbReference type="ARBA" id="ARBA00022553"/>
    </source>
</evidence>
<dbReference type="EMBL" id="JAAAMV010000002">
    <property type="protein sequence ID" value="NBD23195.1"/>
    <property type="molecule type" value="Genomic_DNA"/>
</dbReference>
<evidence type="ECO:0000256" key="8">
    <source>
        <dbReference type="ARBA" id="ARBA00023012"/>
    </source>
</evidence>
<dbReference type="InterPro" id="IPR000014">
    <property type="entry name" value="PAS"/>
</dbReference>
<dbReference type="EC" id="2.7.13.3" evidence="2"/>
<dbReference type="SMART" id="SM00388">
    <property type="entry name" value="HisKA"/>
    <property type="match status" value="1"/>
</dbReference>
<dbReference type="PRINTS" id="PR00344">
    <property type="entry name" value="BCTRLSENSOR"/>
</dbReference>
<dbReference type="Proteomes" id="UP000665561">
    <property type="component" value="Unassembled WGS sequence"/>
</dbReference>
<evidence type="ECO:0000259" key="13">
    <source>
        <dbReference type="PROSITE" id="PS50113"/>
    </source>
</evidence>
<name>A0ABW9XKS0_9BACL</name>
<dbReference type="PROSITE" id="PS50109">
    <property type="entry name" value="HIS_KIN"/>
    <property type="match status" value="1"/>
</dbReference>
<dbReference type="CDD" id="cd00082">
    <property type="entry name" value="HisKA"/>
    <property type="match status" value="1"/>
</dbReference>
<dbReference type="CDD" id="cd00130">
    <property type="entry name" value="PAS"/>
    <property type="match status" value="2"/>
</dbReference>
<evidence type="ECO:0000256" key="2">
    <source>
        <dbReference type="ARBA" id="ARBA00012438"/>
    </source>
</evidence>
<dbReference type="InterPro" id="IPR001789">
    <property type="entry name" value="Sig_transdc_resp-reg_receiver"/>
</dbReference>
<dbReference type="PANTHER" id="PTHR45339:SF1">
    <property type="entry name" value="HYBRID SIGNAL TRANSDUCTION HISTIDINE KINASE J"/>
    <property type="match status" value="1"/>
</dbReference>
<comment type="catalytic activity">
    <reaction evidence="1">
        <text>ATP + protein L-histidine = ADP + protein N-phospho-L-histidine.</text>
        <dbReference type="EC" id="2.7.13.3"/>
    </reaction>
</comment>
<keyword evidence="5" id="KW-0547">Nucleotide-binding</keyword>
<dbReference type="SUPFAM" id="SSF47384">
    <property type="entry name" value="Homodimeric domain of signal transducing histidine kinase"/>
    <property type="match status" value="1"/>
</dbReference>
<feature type="domain" description="Histidine kinase" evidence="10">
    <location>
        <begin position="272"/>
        <end position="502"/>
    </location>
</feature>
<dbReference type="PANTHER" id="PTHR45339">
    <property type="entry name" value="HYBRID SIGNAL TRANSDUCTION HISTIDINE KINASE J"/>
    <property type="match status" value="1"/>
</dbReference>
<dbReference type="Pfam" id="PF00072">
    <property type="entry name" value="Response_reg"/>
    <property type="match status" value="1"/>
</dbReference>
<dbReference type="Pfam" id="PF00512">
    <property type="entry name" value="HisKA"/>
    <property type="match status" value="1"/>
</dbReference>
<dbReference type="SMART" id="SM00387">
    <property type="entry name" value="HATPase_c"/>
    <property type="match status" value="1"/>
</dbReference>
<dbReference type="SUPFAM" id="SSF52172">
    <property type="entry name" value="CheY-like"/>
    <property type="match status" value="1"/>
</dbReference>
<keyword evidence="8" id="KW-0902">Two-component regulatory system</keyword>
<feature type="domain" description="PAS" evidence="12">
    <location>
        <begin position="9"/>
        <end position="79"/>
    </location>
</feature>
<evidence type="ECO:0000313" key="14">
    <source>
        <dbReference type="EMBL" id="NBD23195.1"/>
    </source>
</evidence>
<evidence type="ECO:0000256" key="1">
    <source>
        <dbReference type="ARBA" id="ARBA00000085"/>
    </source>
</evidence>
<dbReference type="InterPro" id="IPR011006">
    <property type="entry name" value="CheY-like_superfamily"/>
</dbReference>
<dbReference type="SUPFAM" id="SSF55874">
    <property type="entry name" value="ATPase domain of HSP90 chaperone/DNA topoisomerase II/histidine kinase"/>
    <property type="match status" value="1"/>
</dbReference>
<reference evidence="14 15" key="1">
    <citation type="submission" date="2020-01" db="EMBL/GenBank/DDBJ databases">
        <title>Paenibacillus soybeanensis sp. nov. isolated from the nodules of soybean (Glycine max(L.) Merr).</title>
        <authorList>
            <person name="Wang H."/>
        </authorList>
    </citation>
    <scope>NUCLEOTIDE SEQUENCE [LARGE SCALE GENOMIC DNA]</scope>
    <source>
        <strain evidence="14 15">T1</strain>
    </source>
</reference>
<dbReference type="InterPro" id="IPR004358">
    <property type="entry name" value="Sig_transdc_His_kin-like_C"/>
</dbReference>
<evidence type="ECO:0000259" key="11">
    <source>
        <dbReference type="PROSITE" id="PS50110"/>
    </source>
</evidence>
<dbReference type="SMART" id="SM00091">
    <property type="entry name" value="PAS"/>
    <property type="match status" value="2"/>
</dbReference>
<dbReference type="InterPro" id="IPR003661">
    <property type="entry name" value="HisK_dim/P_dom"/>
</dbReference>
<feature type="modified residue" description="4-aspartylphosphate" evidence="9">
    <location>
        <position position="565"/>
    </location>
</feature>
<dbReference type="InterPro" id="IPR036890">
    <property type="entry name" value="HATPase_C_sf"/>
</dbReference>
<dbReference type="PROSITE" id="PS50112">
    <property type="entry name" value="PAS"/>
    <property type="match status" value="1"/>
</dbReference>
<feature type="domain" description="PAC" evidence="13">
    <location>
        <begin position="83"/>
        <end position="136"/>
    </location>
</feature>
<feature type="domain" description="Response regulatory" evidence="11">
    <location>
        <begin position="516"/>
        <end position="633"/>
    </location>
</feature>
<dbReference type="PROSITE" id="PS50113">
    <property type="entry name" value="PAC"/>
    <property type="match status" value="1"/>
</dbReference>
<dbReference type="InterPro" id="IPR001610">
    <property type="entry name" value="PAC"/>
</dbReference>
<gene>
    <name evidence="14" type="ORF">GT019_04865</name>
</gene>
<dbReference type="CDD" id="cd16922">
    <property type="entry name" value="HATPase_EvgS-ArcB-TorS-like"/>
    <property type="match status" value="1"/>
</dbReference>
<dbReference type="SMART" id="SM00448">
    <property type="entry name" value="REC"/>
    <property type="match status" value="1"/>
</dbReference>
<comment type="caution">
    <text evidence="14">The sequence shown here is derived from an EMBL/GenBank/DDBJ whole genome shotgun (WGS) entry which is preliminary data.</text>
</comment>
<keyword evidence="7" id="KW-0067">ATP-binding</keyword>
<keyword evidence="6" id="KW-0418">Kinase</keyword>
<dbReference type="Gene3D" id="1.10.287.130">
    <property type="match status" value="1"/>
</dbReference>
<proteinExistence type="predicted"/>
<dbReference type="SMART" id="SM00086">
    <property type="entry name" value="PAC"/>
    <property type="match status" value="2"/>
</dbReference>
<protein>
    <recommendedName>
        <fullName evidence="2">histidine kinase</fullName>
        <ecNumber evidence="2">2.7.13.3</ecNumber>
    </recommendedName>
</protein>